<feature type="compositionally biased region" description="Polar residues" evidence="1">
    <location>
        <begin position="196"/>
        <end position="213"/>
    </location>
</feature>
<dbReference type="EMBL" id="JAVRRA010002618">
    <property type="protein sequence ID" value="KAK5277462.1"/>
    <property type="molecule type" value="Genomic_DNA"/>
</dbReference>
<gene>
    <name evidence="2" type="ORF">LTR16_009753</name>
</gene>
<accession>A0ABR0M2N9</accession>
<name>A0ABR0M2N9_9PEZI</name>
<evidence type="ECO:0000313" key="2">
    <source>
        <dbReference type="EMBL" id="KAK5277462.1"/>
    </source>
</evidence>
<feature type="region of interest" description="Disordered" evidence="1">
    <location>
        <begin position="1"/>
        <end position="21"/>
    </location>
</feature>
<sequence length="213" mass="22290">PANLNITQRGTPQISNGTSAGAGRLYYEQPCLRVGQKEVSTFEGLQKSLGQLGLSGGNVLLRLSYKDSGKPLDEALTEITQYFRAIGDDGAVETSGSAHGAHAQGPSEQHSVPAAEDVEMTDTTSGSDTPREPVSTRPEDTSLTATSAAASSEPTDAQSTDFTPNPPPQPDQEAKPSLPSSTSNPTDRPVSIFARPSSNTPLAASQPYNEADY</sequence>
<feature type="compositionally biased region" description="Low complexity" evidence="1">
    <location>
        <begin position="141"/>
        <end position="152"/>
    </location>
</feature>
<organism evidence="2 3">
    <name type="scientific">Cryomyces antarcticus</name>
    <dbReference type="NCBI Taxonomy" id="329879"/>
    <lineage>
        <taxon>Eukaryota</taxon>
        <taxon>Fungi</taxon>
        <taxon>Dikarya</taxon>
        <taxon>Ascomycota</taxon>
        <taxon>Pezizomycotina</taxon>
        <taxon>Dothideomycetes</taxon>
        <taxon>Dothideomycetes incertae sedis</taxon>
        <taxon>Cryomyces</taxon>
    </lineage>
</organism>
<feature type="compositionally biased region" description="Polar residues" evidence="1">
    <location>
        <begin position="1"/>
        <end position="19"/>
    </location>
</feature>
<feature type="region of interest" description="Disordered" evidence="1">
    <location>
        <begin position="91"/>
        <end position="213"/>
    </location>
</feature>
<reference evidence="2 3" key="1">
    <citation type="submission" date="2023-08" db="EMBL/GenBank/DDBJ databases">
        <title>Black Yeasts Isolated from many extreme environments.</title>
        <authorList>
            <person name="Coleine C."/>
            <person name="Stajich J.E."/>
            <person name="Selbmann L."/>
        </authorList>
    </citation>
    <scope>NUCLEOTIDE SEQUENCE [LARGE SCALE GENOMIC DNA]</scope>
    <source>
        <strain evidence="2 3">CCFEE 536</strain>
    </source>
</reference>
<feature type="non-terminal residue" evidence="2">
    <location>
        <position position="213"/>
    </location>
</feature>
<proteinExistence type="predicted"/>
<protein>
    <submittedName>
        <fullName evidence="2">Uncharacterized protein</fullName>
    </submittedName>
</protein>
<feature type="non-terminal residue" evidence="2">
    <location>
        <position position="1"/>
    </location>
</feature>
<comment type="caution">
    <text evidence="2">The sequence shown here is derived from an EMBL/GenBank/DDBJ whole genome shotgun (WGS) entry which is preliminary data.</text>
</comment>
<feature type="compositionally biased region" description="Polar residues" evidence="1">
    <location>
        <begin position="153"/>
        <end position="163"/>
    </location>
</feature>
<dbReference type="Proteomes" id="UP001357485">
    <property type="component" value="Unassembled WGS sequence"/>
</dbReference>
<evidence type="ECO:0000256" key="1">
    <source>
        <dbReference type="SAM" id="MobiDB-lite"/>
    </source>
</evidence>
<keyword evidence="3" id="KW-1185">Reference proteome</keyword>
<dbReference type="PANTHER" id="PTHR46467:SF1">
    <property type="entry name" value="TETHER CONTAINING UBX DOMAIN FOR GLUT4"/>
    <property type="match status" value="1"/>
</dbReference>
<dbReference type="PANTHER" id="PTHR46467">
    <property type="entry name" value="TETHER CONTAINING UBX DOMAIN FOR GLUT4"/>
    <property type="match status" value="1"/>
</dbReference>
<evidence type="ECO:0000313" key="3">
    <source>
        <dbReference type="Proteomes" id="UP001357485"/>
    </source>
</evidence>